<feature type="compositionally biased region" description="Pro residues" evidence="1">
    <location>
        <begin position="1"/>
        <end position="10"/>
    </location>
</feature>
<name>A0A022VN17_TRIRU</name>
<proteinExistence type="predicted"/>
<sequence length="228" mass="25466">MSNVRTPPPSYGESAQTPAPPPLGRPELSPLTLDGNLIYPVVPPTTALYELTHELDAGYRKIGISRLCPNRNTAQHGNVREKHIYDFSQPIFSSSVEITGKRKSCLSAALCLRMSRGIIKRGWELFRLRLNGQTDDLIFRIRPRHSPEKQETLQWEDANQSLVAIETVCIHGGSNVRPVFHIVCDMDDRFIDALITAWCAKIWIGHQFAAAAMRDPEGDMGASRNFGS</sequence>
<accession>A0A022VN17</accession>
<protein>
    <submittedName>
        <fullName evidence="2">Uncharacterized protein</fullName>
    </submittedName>
</protein>
<dbReference type="Proteomes" id="UP000023758">
    <property type="component" value="Unassembled WGS sequence"/>
</dbReference>
<dbReference type="EMBL" id="KK207940">
    <property type="protein sequence ID" value="EZF47677.1"/>
    <property type="molecule type" value="Genomic_DNA"/>
</dbReference>
<dbReference type="AlphaFoldDB" id="A0A022VN17"/>
<gene>
    <name evidence="2" type="ORF">H103_08438</name>
</gene>
<evidence type="ECO:0000313" key="2">
    <source>
        <dbReference type="EMBL" id="EZF47677.1"/>
    </source>
</evidence>
<dbReference type="OrthoDB" id="4196148at2759"/>
<organism evidence="2">
    <name type="scientific">Trichophyton rubrum CBS 288.86</name>
    <dbReference type="NCBI Taxonomy" id="1215330"/>
    <lineage>
        <taxon>Eukaryota</taxon>
        <taxon>Fungi</taxon>
        <taxon>Dikarya</taxon>
        <taxon>Ascomycota</taxon>
        <taxon>Pezizomycotina</taxon>
        <taxon>Eurotiomycetes</taxon>
        <taxon>Eurotiomycetidae</taxon>
        <taxon>Onygenales</taxon>
        <taxon>Arthrodermataceae</taxon>
        <taxon>Trichophyton</taxon>
    </lineage>
</organism>
<feature type="region of interest" description="Disordered" evidence="1">
    <location>
        <begin position="1"/>
        <end position="27"/>
    </location>
</feature>
<reference evidence="2" key="1">
    <citation type="submission" date="2014-02" db="EMBL/GenBank/DDBJ databases">
        <title>The Genome Sequence of Trichophyton rubrum (morphotype fischeri) CBS 288.86.</title>
        <authorList>
            <consortium name="The Broad Institute Genomics Platform"/>
            <person name="Cuomo C.A."/>
            <person name="White T.C."/>
            <person name="Graser Y."/>
            <person name="Martinez-Rossi N."/>
            <person name="Heitman J."/>
            <person name="Young S.K."/>
            <person name="Zeng Q."/>
            <person name="Gargeya S."/>
            <person name="Abouelleil A."/>
            <person name="Alvarado L."/>
            <person name="Chapman S.B."/>
            <person name="Gainer-Dewar J."/>
            <person name="Goldberg J."/>
            <person name="Griggs A."/>
            <person name="Gujja S."/>
            <person name="Hansen M."/>
            <person name="Howarth C."/>
            <person name="Imamovic A."/>
            <person name="Larimer J."/>
            <person name="Martinez D."/>
            <person name="Murphy C."/>
            <person name="Pearson M.D."/>
            <person name="Persinoti G."/>
            <person name="Poon T."/>
            <person name="Priest M."/>
            <person name="Roberts A.D."/>
            <person name="Saif S."/>
            <person name="Shea T.D."/>
            <person name="Sykes S.N."/>
            <person name="Wortman J."/>
            <person name="Nusbaum C."/>
            <person name="Birren B."/>
        </authorList>
    </citation>
    <scope>NUCLEOTIDE SEQUENCE [LARGE SCALE GENOMIC DNA]</scope>
    <source>
        <strain evidence="2">CBS 288.86</strain>
    </source>
</reference>
<evidence type="ECO:0000256" key="1">
    <source>
        <dbReference type="SAM" id="MobiDB-lite"/>
    </source>
</evidence>
<dbReference type="HOGENOM" id="CLU_069188_2_0_1"/>